<accession>A0A5C7HYJ4</accession>
<keyword evidence="3" id="KW-1185">Reference proteome</keyword>
<name>A0A5C7HYJ4_9ROSI</name>
<dbReference type="Proteomes" id="UP000323000">
    <property type="component" value="Chromosome 5"/>
</dbReference>
<evidence type="ECO:0000313" key="2">
    <source>
        <dbReference type="EMBL" id="TXG61884.1"/>
    </source>
</evidence>
<protein>
    <submittedName>
        <fullName evidence="2">Uncharacterized protein</fullName>
    </submittedName>
</protein>
<feature type="region of interest" description="Disordered" evidence="1">
    <location>
        <begin position="57"/>
        <end position="84"/>
    </location>
</feature>
<dbReference type="PANTHER" id="PTHR12111:SF4">
    <property type="entry name" value="SPLICING FACTOR YJU2"/>
    <property type="match status" value="1"/>
</dbReference>
<dbReference type="GO" id="GO:0071006">
    <property type="term" value="C:U2-type catalytic step 1 spliceosome"/>
    <property type="evidence" value="ECO:0007669"/>
    <property type="project" value="TreeGrafter"/>
</dbReference>
<dbReference type="InterPro" id="IPR007590">
    <property type="entry name" value="Saf4/Yju2"/>
</dbReference>
<dbReference type="OrthoDB" id="1741999at2759"/>
<dbReference type="EMBL" id="VAHF01000005">
    <property type="protein sequence ID" value="TXG61884.1"/>
    <property type="molecule type" value="Genomic_DNA"/>
</dbReference>
<feature type="region of interest" description="Disordered" evidence="1">
    <location>
        <begin position="141"/>
        <end position="178"/>
    </location>
</feature>
<comment type="caution">
    <text evidence="2">The sequence shown here is derived from an EMBL/GenBank/DDBJ whole genome shotgun (WGS) entry which is preliminary data.</text>
</comment>
<sequence length="211" mass="24480">MKVLNKYYPSDFDPKKLPRIGRPKNRQQNVRMMLPMSIRCTRTTWWSLAPNVISRLGDEEEDKERKKKEAEELGESMKALENRSLDSKRQMDILATIGELKSIKCKHAHVSLDSMLESLLQDKEKKKKLEEEEDEALIRSIFQKRKRLPDEDEDSDDVQNKLEASDEIPIKTQNAEKSSINSSVRFVVVKRSAVKKSTGLQSLCQYHSDDE</sequence>
<dbReference type="GO" id="GO:0000398">
    <property type="term" value="P:mRNA splicing, via spliceosome"/>
    <property type="evidence" value="ECO:0007669"/>
    <property type="project" value="InterPro"/>
</dbReference>
<organism evidence="2 3">
    <name type="scientific">Acer yangbiense</name>
    <dbReference type="NCBI Taxonomy" id="1000413"/>
    <lineage>
        <taxon>Eukaryota</taxon>
        <taxon>Viridiplantae</taxon>
        <taxon>Streptophyta</taxon>
        <taxon>Embryophyta</taxon>
        <taxon>Tracheophyta</taxon>
        <taxon>Spermatophyta</taxon>
        <taxon>Magnoliopsida</taxon>
        <taxon>eudicotyledons</taxon>
        <taxon>Gunneridae</taxon>
        <taxon>Pentapetalae</taxon>
        <taxon>rosids</taxon>
        <taxon>malvids</taxon>
        <taxon>Sapindales</taxon>
        <taxon>Sapindaceae</taxon>
        <taxon>Hippocastanoideae</taxon>
        <taxon>Acereae</taxon>
        <taxon>Acer</taxon>
    </lineage>
</organism>
<reference evidence="3" key="1">
    <citation type="journal article" date="2019" name="Gigascience">
        <title>De novo genome assembly of the endangered Acer yangbiense, a plant species with extremely small populations endemic to Yunnan Province, China.</title>
        <authorList>
            <person name="Yang J."/>
            <person name="Wariss H.M."/>
            <person name="Tao L."/>
            <person name="Zhang R."/>
            <person name="Yun Q."/>
            <person name="Hollingsworth P."/>
            <person name="Dao Z."/>
            <person name="Luo G."/>
            <person name="Guo H."/>
            <person name="Ma Y."/>
            <person name="Sun W."/>
        </authorList>
    </citation>
    <scope>NUCLEOTIDE SEQUENCE [LARGE SCALE GENOMIC DNA]</scope>
    <source>
        <strain evidence="3">cv. Malutang</strain>
    </source>
</reference>
<evidence type="ECO:0000313" key="3">
    <source>
        <dbReference type="Proteomes" id="UP000323000"/>
    </source>
</evidence>
<gene>
    <name evidence="2" type="ORF">EZV62_013247</name>
</gene>
<dbReference type="Pfam" id="PF04502">
    <property type="entry name" value="Saf4_Yju2"/>
    <property type="match status" value="2"/>
</dbReference>
<proteinExistence type="predicted"/>
<dbReference type="PANTHER" id="PTHR12111">
    <property type="entry name" value="SPLICING FACTOR YJU2"/>
    <property type="match status" value="1"/>
</dbReference>
<dbReference type="AlphaFoldDB" id="A0A5C7HYJ4"/>
<evidence type="ECO:0000256" key="1">
    <source>
        <dbReference type="SAM" id="MobiDB-lite"/>
    </source>
</evidence>